<evidence type="ECO:0000313" key="3">
    <source>
        <dbReference type="EMBL" id="KAF3560074.1"/>
    </source>
</evidence>
<proteinExistence type="predicted"/>
<evidence type="ECO:0000256" key="1">
    <source>
        <dbReference type="SAM" id="MobiDB-lite"/>
    </source>
</evidence>
<reference evidence="3" key="1">
    <citation type="submission" date="2019-12" db="EMBL/GenBank/DDBJ databases">
        <title>Genome sequencing and annotation of Brassica cretica.</title>
        <authorList>
            <person name="Studholme D.J."/>
            <person name="Sarris P."/>
        </authorList>
    </citation>
    <scope>NUCLEOTIDE SEQUENCE</scope>
    <source>
        <strain evidence="3">PFS-109/04</strain>
        <tissue evidence="3">Leaf</tissue>
    </source>
</reference>
<comment type="caution">
    <text evidence="3">The sequence shown here is derived from an EMBL/GenBank/DDBJ whole genome shotgun (WGS) entry which is preliminary data.</text>
</comment>
<feature type="transmembrane region" description="Helical" evidence="2">
    <location>
        <begin position="38"/>
        <end position="59"/>
    </location>
</feature>
<sequence length="758" mass="85590">MAPLRQRCSYFLDDGRRYEIQKESLINIRKKCVIPPSFFGNFMAFVVGVHEILYSYYFAPLVSRLGFYHLRSRDGTPLVEEPSRGIKARPVSFIGEVVAKLVLGVPQRFWWVNFLMNKEALRHSRNVARLPVSIIYDEYQKAKTRKRQPFYTPPPRQVRAASSVSGPSFVSPAATEAPPARISPMSSGRELTARWELMKEWLEKEVDHWNQEEEYRCYLFWAEGVDQLMTGGPVQAATSGSAAGSRYSGDPSFLTLWVPGTDPWNPSMIMDLGSVVYLDPEGPYSASLRQTTTGTCRDFAFYRSEAGHYRVPMLHAASAEATIRHIKVLLVWMKIQVPDFTTLHVWSSSRVLHVLARMIFGDPDMPQAIQSEVELGFEGFVEPDPALYTPLKPRPLGGRSPSQLAQHGPWSCAIGWVGPEPTAWCFLDDDPWCCAQCREGSSFQRLGDSQSGIEYSMWLSLPQGSYTSSYFLRDLGGVKRSSAPASWMILLRWSAIVSTWLIEDFESFLRSDPFRVYAEDWSPEWSFTRKMRYLIMLLGTPYLAGVFGVPRYLTTCGDDTCGPSPSPSWGMKLLWGPNLLELMSLARMLDPKLFLGVIAAGIRFSRYDASYPGLESKGLWVLTTFELARFEYKRDHAKRSMLSRGEFLGLLLSFLTRRVPFLLLVSGPNTCGARDPFSAWLMLLISEPPDMTWITLSWRGGEAGLVSADFLGVSLLKRALISSGWDTDKCEISGQVDTDFPSALSRGWLMYLPRFLPP</sequence>
<organism evidence="3 4">
    <name type="scientific">Brassica cretica</name>
    <name type="common">Mustard</name>
    <dbReference type="NCBI Taxonomy" id="69181"/>
    <lineage>
        <taxon>Eukaryota</taxon>
        <taxon>Viridiplantae</taxon>
        <taxon>Streptophyta</taxon>
        <taxon>Embryophyta</taxon>
        <taxon>Tracheophyta</taxon>
        <taxon>Spermatophyta</taxon>
        <taxon>Magnoliopsida</taxon>
        <taxon>eudicotyledons</taxon>
        <taxon>Gunneridae</taxon>
        <taxon>Pentapetalae</taxon>
        <taxon>rosids</taxon>
        <taxon>malvids</taxon>
        <taxon>Brassicales</taxon>
        <taxon>Brassicaceae</taxon>
        <taxon>Brassiceae</taxon>
        <taxon>Brassica</taxon>
    </lineage>
</organism>
<accession>A0A8S9R8W1</accession>
<dbReference type="AlphaFoldDB" id="A0A8S9R8W1"/>
<feature type="region of interest" description="Disordered" evidence="1">
    <location>
        <begin position="162"/>
        <end position="185"/>
    </location>
</feature>
<protein>
    <submittedName>
        <fullName evidence="3">Uncharacterized protein</fullName>
    </submittedName>
</protein>
<evidence type="ECO:0000313" key="4">
    <source>
        <dbReference type="Proteomes" id="UP000712600"/>
    </source>
</evidence>
<name>A0A8S9R8W1_BRACR</name>
<keyword evidence="2" id="KW-0472">Membrane</keyword>
<evidence type="ECO:0000256" key="2">
    <source>
        <dbReference type="SAM" id="Phobius"/>
    </source>
</evidence>
<keyword evidence="2" id="KW-0812">Transmembrane</keyword>
<keyword evidence="2" id="KW-1133">Transmembrane helix</keyword>
<dbReference type="EMBL" id="QGKX02000996">
    <property type="protein sequence ID" value="KAF3560074.1"/>
    <property type="molecule type" value="Genomic_DNA"/>
</dbReference>
<dbReference type="Proteomes" id="UP000712600">
    <property type="component" value="Unassembled WGS sequence"/>
</dbReference>
<gene>
    <name evidence="3" type="ORF">F2Q69_00013509</name>
</gene>